<keyword evidence="5 10" id="KW-0547">Nucleotide-binding</keyword>
<evidence type="ECO:0000256" key="7">
    <source>
        <dbReference type="ARBA" id="ARBA00022840"/>
    </source>
</evidence>
<dbReference type="CDD" id="cd00038">
    <property type="entry name" value="CAP_ED"/>
    <property type="match status" value="2"/>
</dbReference>
<dbReference type="SMART" id="SM00220">
    <property type="entry name" value="S_TKc"/>
    <property type="match status" value="1"/>
</dbReference>
<dbReference type="InterPro" id="IPR000719">
    <property type="entry name" value="Prot_kinase_dom"/>
</dbReference>
<gene>
    <name evidence="16" type="ORF">AFUS01_LOCUS39977</name>
</gene>
<dbReference type="PROSITE" id="PS00888">
    <property type="entry name" value="CNMP_BINDING_1"/>
    <property type="match status" value="1"/>
</dbReference>
<evidence type="ECO:0000259" key="13">
    <source>
        <dbReference type="PROSITE" id="PS50011"/>
    </source>
</evidence>
<name>A0A8J2LXH6_9HEXA</name>
<evidence type="ECO:0000259" key="15">
    <source>
        <dbReference type="PROSITE" id="PS51285"/>
    </source>
</evidence>
<dbReference type="OrthoDB" id="63267at2759"/>
<sequence>MVTRTVYSNGSFSFGNNPCSVAYSKTRAVPVDHSNNIGWSHHNNGGRLYANELLLRKSPRHTLADDDESCAAAAAAGTAVSAVRKTTRKSSLDFDISLNYLETYPYQEELFNFQAHHQSRENHKSVYLCQEHLHQSHNRHCYSVGQSPTKSTTTASLAYCHRVENNSGKRKSLSRSQLARQYCSDSSSLSSQSSGIFSIAEISAGAPSEEHCDESGEDGFSDPFQNGTGLSPCDSDSSSSNSTFSRDSFSSRPSSSSSRVSPYNNGSFSPGDCHEFETETPCEAAVMCQQCNDQRHVDVPFHSLSIGTLPQTHKFGHMHDTMRFLNRKKLQKQTPRPFSSQSQYYPGRAGPRVVRPAVFCRNSDTKRNFPNGRCSNKNNNNNCRERCSNLPLHDYPSDFQGRCGLCNEGSGSVDNNNNNVKLDETTISCKIPRPKLIVPTHSYGRLGSHLNGRERKNAMTIPEGRVEVSREGKYLATMAPGKVFGELALLYNCQRTATIKAATPCKLWAVKRQSFQTIMMKSGMMRQAEYIDFLKSVPIFKKLSDESLNKLVDRIEEMTYENGQYIVRQGARGETFFIIARGRVKVTMKSEGETDEKFVRSLHRGDFFGEKALQGDDLRTANIICDDEDGVNCLVIDREAFDQLISNIEEVRTRYDDATSNRKKIDAEFAMVTLKDLRVITTLGVGGFGRVELVTLASDPRRSFALKQMKKSQIVATRQQEHIKSEKEIMLESSSEFICKLYKTFRDANGFVKLVDFGFAKKLQGRKTWTFCGTPEYVAPEIILNKGHDIAADYWSLGVLMFELLTGTPPFTGTDPMKTYNVILKGIEAVEFPRTISRNANNLIKKLCRDNPGERLGYQRGGIPEIQKHKWFDGFNWEGLRSKTLTPPIIPEIRGPIDCGNFDEYPPDQDGPPPDDLSGWDADF</sequence>
<dbReference type="GO" id="GO:0005524">
    <property type="term" value="F:ATP binding"/>
    <property type="evidence" value="ECO:0007669"/>
    <property type="project" value="UniProtKB-UniRule"/>
</dbReference>
<evidence type="ECO:0000256" key="10">
    <source>
        <dbReference type="PROSITE-ProRule" id="PRU10141"/>
    </source>
</evidence>
<dbReference type="FunFam" id="2.60.120.10:FF:000064">
    <property type="entry name" value="cGMP-dependent protein kinase, isozyme"/>
    <property type="match status" value="1"/>
</dbReference>
<feature type="coiled-coil region" evidence="11">
    <location>
        <begin position="641"/>
        <end position="668"/>
    </location>
</feature>
<feature type="binding site" evidence="10">
    <location>
        <position position="707"/>
    </location>
    <ligand>
        <name>ATP</name>
        <dbReference type="ChEBI" id="CHEBI:30616"/>
    </ligand>
</feature>
<keyword evidence="17" id="KW-1185">Reference proteome</keyword>
<keyword evidence="11" id="KW-0175">Coiled coil</keyword>
<evidence type="ECO:0000256" key="2">
    <source>
        <dbReference type="ARBA" id="ARBA00012428"/>
    </source>
</evidence>
<accession>A0A8J2LXH6</accession>
<keyword evidence="6" id="KW-0418">Kinase</keyword>
<evidence type="ECO:0000256" key="6">
    <source>
        <dbReference type="ARBA" id="ARBA00022777"/>
    </source>
</evidence>
<dbReference type="GO" id="GO:0005737">
    <property type="term" value="C:cytoplasm"/>
    <property type="evidence" value="ECO:0007669"/>
    <property type="project" value="UniProtKB-ARBA"/>
</dbReference>
<evidence type="ECO:0000256" key="3">
    <source>
        <dbReference type="ARBA" id="ARBA00022527"/>
    </source>
</evidence>
<evidence type="ECO:0000256" key="8">
    <source>
        <dbReference type="ARBA" id="ARBA00047298"/>
    </source>
</evidence>
<evidence type="ECO:0000256" key="4">
    <source>
        <dbReference type="ARBA" id="ARBA00022679"/>
    </source>
</evidence>
<evidence type="ECO:0000256" key="1">
    <source>
        <dbReference type="ARBA" id="ARBA00006352"/>
    </source>
</evidence>
<feature type="region of interest" description="Disordered" evidence="12">
    <location>
        <begin position="207"/>
        <end position="264"/>
    </location>
</feature>
<protein>
    <recommendedName>
        <fullName evidence="2">cGMP-dependent protein kinase</fullName>
        <ecNumber evidence="2">2.7.11.12</ecNumber>
    </recommendedName>
</protein>
<evidence type="ECO:0000256" key="9">
    <source>
        <dbReference type="ARBA" id="ARBA00047462"/>
    </source>
</evidence>
<comment type="similarity">
    <text evidence="1">Belongs to the protein kinase superfamily. AGC Ser/Thr protein kinase family. cGMP subfamily.</text>
</comment>
<evidence type="ECO:0000313" key="16">
    <source>
        <dbReference type="EMBL" id="CAG7830151.1"/>
    </source>
</evidence>
<dbReference type="PROSITE" id="PS50011">
    <property type="entry name" value="PROTEIN_KINASE_DOM"/>
    <property type="match status" value="1"/>
</dbReference>
<keyword evidence="7 10" id="KW-0067">ATP-binding</keyword>
<feature type="domain" description="Cyclic nucleotide-binding" evidence="14">
    <location>
        <begin position="539"/>
        <end position="662"/>
    </location>
</feature>
<dbReference type="PROSITE" id="PS00889">
    <property type="entry name" value="CNMP_BINDING_2"/>
    <property type="match status" value="2"/>
</dbReference>
<comment type="catalytic activity">
    <reaction evidence="9">
        <text>L-seryl-[protein] + ATP = O-phospho-L-seryl-[protein] + ADP + H(+)</text>
        <dbReference type="Rhea" id="RHEA:17989"/>
        <dbReference type="Rhea" id="RHEA-COMP:9863"/>
        <dbReference type="Rhea" id="RHEA-COMP:11604"/>
        <dbReference type="ChEBI" id="CHEBI:15378"/>
        <dbReference type="ChEBI" id="CHEBI:29999"/>
        <dbReference type="ChEBI" id="CHEBI:30616"/>
        <dbReference type="ChEBI" id="CHEBI:83421"/>
        <dbReference type="ChEBI" id="CHEBI:456216"/>
        <dbReference type="EC" id="2.7.11.12"/>
    </reaction>
</comment>
<evidence type="ECO:0000256" key="11">
    <source>
        <dbReference type="SAM" id="Coils"/>
    </source>
</evidence>
<dbReference type="InterPro" id="IPR018488">
    <property type="entry name" value="cNMP-bd_CS"/>
</dbReference>
<dbReference type="EC" id="2.7.11.12" evidence="2"/>
<comment type="caution">
    <text evidence="16">The sequence shown here is derived from an EMBL/GenBank/DDBJ whole genome shotgun (WGS) entry which is preliminary data.</text>
</comment>
<dbReference type="Pfam" id="PF00069">
    <property type="entry name" value="Pkinase"/>
    <property type="match status" value="1"/>
</dbReference>
<dbReference type="PROSITE" id="PS50042">
    <property type="entry name" value="CNMP_BINDING_3"/>
    <property type="match status" value="2"/>
</dbReference>
<dbReference type="PANTHER" id="PTHR24353:SF111">
    <property type="match status" value="1"/>
</dbReference>
<dbReference type="InterPro" id="IPR000595">
    <property type="entry name" value="cNMP-bd_dom"/>
</dbReference>
<feature type="domain" description="AGC-kinase C-terminal" evidence="15">
    <location>
        <begin position="873"/>
        <end position="924"/>
    </location>
</feature>
<evidence type="ECO:0000259" key="14">
    <source>
        <dbReference type="PROSITE" id="PS50042"/>
    </source>
</evidence>
<dbReference type="Pfam" id="PF00027">
    <property type="entry name" value="cNMP_binding"/>
    <property type="match status" value="2"/>
</dbReference>
<organism evidence="16 17">
    <name type="scientific">Allacma fusca</name>
    <dbReference type="NCBI Taxonomy" id="39272"/>
    <lineage>
        <taxon>Eukaryota</taxon>
        <taxon>Metazoa</taxon>
        <taxon>Ecdysozoa</taxon>
        <taxon>Arthropoda</taxon>
        <taxon>Hexapoda</taxon>
        <taxon>Collembola</taxon>
        <taxon>Symphypleona</taxon>
        <taxon>Sminthuridae</taxon>
        <taxon>Allacma</taxon>
    </lineage>
</organism>
<evidence type="ECO:0000256" key="12">
    <source>
        <dbReference type="SAM" id="MobiDB-lite"/>
    </source>
</evidence>
<keyword evidence="4" id="KW-0808">Transferase</keyword>
<feature type="region of interest" description="Disordered" evidence="12">
    <location>
        <begin position="896"/>
        <end position="924"/>
    </location>
</feature>
<proteinExistence type="inferred from homology"/>
<dbReference type="InterPro" id="IPR017441">
    <property type="entry name" value="Protein_kinase_ATP_BS"/>
</dbReference>
<comment type="catalytic activity">
    <reaction evidence="8">
        <text>L-threonyl-[protein] + ATP = O-phospho-L-threonyl-[protein] + ADP + H(+)</text>
        <dbReference type="Rhea" id="RHEA:46608"/>
        <dbReference type="Rhea" id="RHEA-COMP:11060"/>
        <dbReference type="Rhea" id="RHEA-COMP:11605"/>
        <dbReference type="ChEBI" id="CHEBI:15378"/>
        <dbReference type="ChEBI" id="CHEBI:30013"/>
        <dbReference type="ChEBI" id="CHEBI:30616"/>
        <dbReference type="ChEBI" id="CHEBI:61977"/>
        <dbReference type="ChEBI" id="CHEBI:456216"/>
        <dbReference type="EC" id="2.7.11.12"/>
    </reaction>
</comment>
<keyword evidence="3" id="KW-0723">Serine/threonine-protein kinase</keyword>
<dbReference type="PROSITE" id="PS51285">
    <property type="entry name" value="AGC_KINASE_CTER"/>
    <property type="match status" value="1"/>
</dbReference>
<dbReference type="SMART" id="SM00133">
    <property type="entry name" value="S_TK_X"/>
    <property type="match status" value="1"/>
</dbReference>
<dbReference type="SMART" id="SM00100">
    <property type="entry name" value="cNMP"/>
    <property type="match status" value="2"/>
</dbReference>
<dbReference type="AlphaFoldDB" id="A0A8J2LXH6"/>
<dbReference type="PANTHER" id="PTHR24353">
    <property type="entry name" value="CYCLIC NUCLEOTIDE-DEPENDENT PROTEIN KINASE"/>
    <property type="match status" value="1"/>
</dbReference>
<dbReference type="InterPro" id="IPR000961">
    <property type="entry name" value="AGC-kinase_C"/>
</dbReference>
<evidence type="ECO:0000313" key="17">
    <source>
        <dbReference type="Proteomes" id="UP000708208"/>
    </source>
</evidence>
<reference evidence="16" key="1">
    <citation type="submission" date="2021-06" db="EMBL/GenBank/DDBJ databases">
        <authorList>
            <person name="Hodson N. C."/>
            <person name="Mongue J. A."/>
            <person name="Jaron S. K."/>
        </authorList>
    </citation>
    <scope>NUCLEOTIDE SEQUENCE</scope>
</reference>
<feature type="domain" description="Cyclic nucleotide-binding" evidence="14">
    <location>
        <begin position="452"/>
        <end position="536"/>
    </location>
</feature>
<evidence type="ECO:0000256" key="5">
    <source>
        <dbReference type="ARBA" id="ARBA00022741"/>
    </source>
</evidence>
<dbReference type="Proteomes" id="UP000708208">
    <property type="component" value="Unassembled WGS sequence"/>
</dbReference>
<dbReference type="GO" id="GO:0004692">
    <property type="term" value="F:cGMP-dependent protein kinase activity"/>
    <property type="evidence" value="ECO:0007669"/>
    <property type="project" value="UniProtKB-EC"/>
</dbReference>
<feature type="domain" description="Protein kinase" evidence="13">
    <location>
        <begin position="469"/>
        <end position="872"/>
    </location>
</feature>
<dbReference type="EMBL" id="CAJVCH010554549">
    <property type="protein sequence ID" value="CAG7830151.1"/>
    <property type="molecule type" value="Genomic_DNA"/>
</dbReference>
<feature type="compositionally biased region" description="Low complexity" evidence="12">
    <location>
        <begin position="231"/>
        <end position="264"/>
    </location>
</feature>
<dbReference type="PROSITE" id="PS00107">
    <property type="entry name" value="PROTEIN_KINASE_ATP"/>
    <property type="match status" value="1"/>
</dbReference>